<name>A0ACB9CWL7_CICIN</name>
<dbReference type="Proteomes" id="UP001055811">
    <property type="component" value="Linkage Group LG05"/>
</dbReference>
<organism evidence="1 2">
    <name type="scientific">Cichorium intybus</name>
    <name type="common">Chicory</name>
    <dbReference type="NCBI Taxonomy" id="13427"/>
    <lineage>
        <taxon>Eukaryota</taxon>
        <taxon>Viridiplantae</taxon>
        <taxon>Streptophyta</taxon>
        <taxon>Embryophyta</taxon>
        <taxon>Tracheophyta</taxon>
        <taxon>Spermatophyta</taxon>
        <taxon>Magnoliopsida</taxon>
        <taxon>eudicotyledons</taxon>
        <taxon>Gunneridae</taxon>
        <taxon>Pentapetalae</taxon>
        <taxon>asterids</taxon>
        <taxon>campanulids</taxon>
        <taxon>Asterales</taxon>
        <taxon>Asteraceae</taxon>
        <taxon>Cichorioideae</taxon>
        <taxon>Cichorieae</taxon>
        <taxon>Cichoriinae</taxon>
        <taxon>Cichorium</taxon>
    </lineage>
</organism>
<accession>A0ACB9CWL7</accession>
<protein>
    <submittedName>
        <fullName evidence="1">Uncharacterized protein</fullName>
    </submittedName>
</protein>
<gene>
    <name evidence="1" type="ORF">L2E82_28687</name>
</gene>
<evidence type="ECO:0000313" key="1">
    <source>
        <dbReference type="EMBL" id="KAI3738640.1"/>
    </source>
</evidence>
<evidence type="ECO:0000313" key="2">
    <source>
        <dbReference type="Proteomes" id="UP001055811"/>
    </source>
</evidence>
<comment type="caution">
    <text evidence="1">The sequence shown here is derived from an EMBL/GenBank/DDBJ whole genome shotgun (WGS) entry which is preliminary data.</text>
</comment>
<dbReference type="EMBL" id="CM042013">
    <property type="protein sequence ID" value="KAI3738640.1"/>
    <property type="molecule type" value="Genomic_DNA"/>
</dbReference>
<sequence length="71" mass="7386">MLVLASIADAKGGISASAMECLTAAATAEPYDIVSWLMVSLAEPYSSSNQISLVDLLLDTVPRKGSGKVEK</sequence>
<proteinExistence type="predicted"/>
<keyword evidence="2" id="KW-1185">Reference proteome</keyword>
<reference evidence="2" key="1">
    <citation type="journal article" date="2022" name="Mol. Ecol. Resour.">
        <title>The genomes of chicory, endive, great burdock and yacon provide insights into Asteraceae palaeo-polyploidization history and plant inulin production.</title>
        <authorList>
            <person name="Fan W."/>
            <person name="Wang S."/>
            <person name="Wang H."/>
            <person name="Wang A."/>
            <person name="Jiang F."/>
            <person name="Liu H."/>
            <person name="Zhao H."/>
            <person name="Xu D."/>
            <person name="Zhang Y."/>
        </authorList>
    </citation>
    <scope>NUCLEOTIDE SEQUENCE [LARGE SCALE GENOMIC DNA]</scope>
    <source>
        <strain evidence="2">cv. Punajuju</strain>
    </source>
</reference>
<reference evidence="1 2" key="2">
    <citation type="journal article" date="2022" name="Mol. Ecol. Resour.">
        <title>The genomes of chicory, endive, great burdock and yacon provide insights into Asteraceae paleo-polyploidization history and plant inulin production.</title>
        <authorList>
            <person name="Fan W."/>
            <person name="Wang S."/>
            <person name="Wang H."/>
            <person name="Wang A."/>
            <person name="Jiang F."/>
            <person name="Liu H."/>
            <person name="Zhao H."/>
            <person name="Xu D."/>
            <person name="Zhang Y."/>
        </authorList>
    </citation>
    <scope>NUCLEOTIDE SEQUENCE [LARGE SCALE GENOMIC DNA]</scope>
    <source>
        <strain evidence="2">cv. Punajuju</strain>
        <tissue evidence="1">Leaves</tissue>
    </source>
</reference>